<protein>
    <recommendedName>
        <fullName evidence="1">Methyltransferase domain-containing protein</fullName>
    </recommendedName>
</protein>
<comment type="caution">
    <text evidence="2">The sequence shown here is derived from an EMBL/GenBank/DDBJ whole genome shotgun (WGS) entry which is preliminary data.</text>
</comment>
<evidence type="ECO:0000313" key="3">
    <source>
        <dbReference type="Proteomes" id="UP000234857"/>
    </source>
</evidence>
<dbReference type="InterPro" id="IPR041698">
    <property type="entry name" value="Methyltransf_25"/>
</dbReference>
<dbReference type="AlphaFoldDB" id="A0A2N5ZKG0"/>
<gene>
    <name evidence="2" type="ORF">C0601_02760</name>
</gene>
<accession>A0A2N5ZKG0</accession>
<dbReference type="Pfam" id="PF13649">
    <property type="entry name" value="Methyltransf_25"/>
    <property type="match status" value="1"/>
</dbReference>
<evidence type="ECO:0000259" key="1">
    <source>
        <dbReference type="Pfam" id="PF13649"/>
    </source>
</evidence>
<dbReference type="SUPFAM" id="SSF53335">
    <property type="entry name" value="S-adenosyl-L-methionine-dependent methyltransferases"/>
    <property type="match status" value="1"/>
</dbReference>
<dbReference type="InterPro" id="IPR029063">
    <property type="entry name" value="SAM-dependent_MTases_sf"/>
</dbReference>
<name>A0A2N5ZKG0_MUIH1</name>
<sequence>MKKILIVGTAPNKMLDKYLEKIKKQLVKTKHRIYLLLTKKYENGLVDDYLNIESDSIKETLKLTNNVFDDVIVCLANSSLAYYKNVFFFLKNNNINKINIYFKDEIYEKNLDTIINFISDENIVYLNPDEIKFGVKGFKPIMCGENLDGDWDLDKFKFEDEIVFYNSFKEHFYEDVEWEKTEYLSRNLKQILEDKKNKWGCKNKEEFLERCRHLDELFLEMKKNGWVQNENSDFLTINIDRNGHILFNDGRHRLTFAKLLKINKIPAKILVRHKKWADFKKEIEKYAFEHKGKIYTEIDHIDLKNIEYVHDGRYEVIKSHISDDSKSVLDIGSHWGYFCSRLEKDLNKECVAVEVSEKHFYFLEKLKTAMNCNFNAVNENIFSFIDKNYKFDVIIALNIFHHFLKTGHLFNKFLKLLNKIESREMFFQSHKFHENQMKNSFFNLKPQEFAEFIVKNSKYNNFQEIGDFNGRKLFHIYK</sequence>
<proteinExistence type="predicted"/>
<reference evidence="2 3" key="1">
    <citation type="submission" date="2017-11" db="EMBL/GenBank/DDBJ databases">
        <title>Genome-resolved metagenomics identifies genetic mobility, metabolic interactions, and unexpected diversity in perchlorate-reducing communities.</title>
        <authorList>
            <person name="Barnum T.P."/>
            <person name="Figueroa I.A."/>
            <person name="Carlstrom C.I."/>
            <person name="Lucas L.N."/>
            <person name="Engelbrektson A.L."/>
            <person name="Coates J.D."/>
        </authorList>
    </citation>
    <scope>NUCLEOTIDE SEQUENCE [LARGE SCALE GENOMIC DNA]</scope>
    <source>
        <strain evidence="2">BM706</strain>
    </source>
</reference>
<dbReference type="CDD" id="cd02440">
    <property type="entry name" value="AdoMet_MTases"/>
    <property type="match status" value="1"/>
</dbReference>
<organism evidence="2 3">
    <name type="scientific">Muiribacterium halophilum</name>
    <dbReference type="NCBI Taxonomy" id="2053465"/>
    <lineage>
        <taxon>Bacteria</taxon>
        <taxon>Candidatus Muiribacteriota</taxon>
        <taxon>Candidatus Muiribacteriia</taxon>
        <taxon>Candidatus Muiribacteriales</taxon>
        <taxon>Candidatus Muiribacteriaceae</taxon>
        <taxon>Candidatus Muiribacterium</taxon>
    </lineage>
</organism>
<feature type="domain" description="Methyltransferase" evidence="1">
    <location>
        <begin position="328"/>
        <end position="417"/>
    </location>
</feature>
<dbReference type="Proteomes" id="UP000234857">
    <property type="component" value="Unassembled WGS sequence"/>
</dbReference>
<dbReference type="Gene3D" id="3.40.50.150">
    <property type="entry name" value="Vaccinia Virus protein VP39"/>
    <property type="match status" value="1"/>
</dbReference>
<evidence type="ECO:0000313" key="2">
    <source>
        <dbReference type="EMBL" id="PLX19111.1"/>
    </source>
</evidence>
<dbReference type="EMBL" id="PKTG01000041">
    <property type="protein sequence ID" value="PLX19111.1"/>
    <property type="molecule type" value="Genomic_DNA"/>
</dbReference>